<organism evidence="2">
    <name type="scientific">Tuwongella immobilis</name>
    <dbReference type="NCBI Taxonomy" id="692036"/>
    <lineage>
        <taxon>Bacteria</taxon>
        <taxon>Pseudomonadati</taxon>
        <taxon>Planctomycetota</taxon>
        <taxon>Planctomycetia</taxon>
        <taxon>Gemmatales</taxon>
        <taxon>Gemmataceae</taxon>
        <taxon>Tuwongella</taxon>
    </lineage>
</organism>
<dbReference type="EMBL" id="LR586016">
    <property type="protein sequence ID" value="VIP01101.1"/>
    <property type="molecule type" value="Genomic_DNA"/>
</dbReference>
<dbReference type="Proteomes" id="UP000464378">
    <property type="component" value="Chromosome"/>
</dbReference>
<dbReference type="KEGG" id="tim:GMBLW1_28590"/>
<name>A0A6C2YIK2_9BACT</name>
<evidence type="ECO:0000256" key="1">
    <source>
        <dbReference type="SAM" id="MobiDB-lite"/>
    </source>
</evidence>
<protein>
    <submittedName>
        <fullName evidence="2">Uncharacterized protein</fullName>
    </submittedName>
</protein>
<evidence type="ECO:0000313" key="3">
    <source>
        <dbReference type="Proteomes" id="UP000464378"/>
    </source>
</evidence>
<dbReference type="AlphaFoldDB" id="A0A6C2YIK2"/>
<keyword evidence="3" id="KW-1185">Reference proteome</keyword>
<gene>
    <name evidence="2" type="ORF">GMBLW1_28590</name>
</gene>
<evidence type="ECO:0000313" key="2">
    <source>
        <dbReference type="EMBL" id="VIP01101.1"/>
    </source>
</evidence>
<dbReference type="EMBL" id="LR593887">
    <property type="protein sequence ID" value="VTR97627.1"/>
    <property type="molecule type" value="Genomic_DNA"/>
</dbReference>
<sequence>MIARNLRLRQQIVRDPIEPATAPPLPRCLIGPLTPRWPTTRPPTYSQLSRPIPRRMPLTAPRMTFKVRLLSGRLAQLVRVLH</sequence>
<proteinExistence type="predicted"/>
<feature type="compositionally biased region" description="Low complexity" evidence="1">
    <location>
        <begin position="34"/>
        <end position="44"/>
    </location>
</feature>
<reference evidence="2" key="1">
    <citation type="submission" date="2019-04" db="EMBL/GenBank/DDBJ databases">
        <authorList>
            <consortium name="Science for Life Laboratories"/>
        </authorList>
    </citation>
    <scope>NUCLEOTIDE SEQUENCE</scope>
    <source>
        <strain evidence="2">MBLW1</strain>
    </source>
</reference>
<accession>A0A6C2YIK2</accession>
<feature type="region of interest" description="Disordered" evidence="1">
    <location>
        <begin position="31"/>
        <end position="52"/>
    </location>
</feature>
<dbReference type="InParanoid" id="A0A6C2YIK2"/>